<evidence type="ECO:0000313" key="3">
    <source>
        <dbReference type="EMBL" id="SCW72129.1"/>
    </source>
</evidence>
<dbReference type="Pfam" id="PF02698">
    <property type="entry name" value="DUF218"/>
    <property type="match status" value="1"/>
</dbReference>
<dbReference type="STRING" id="260084.SAMN02927928_2897"/>
<evidence type="ECO:0000313" key="4">
    <source>
        <dbReference type="Proteomes" id="UP000199150"/>
    </source>
</evidence>
<dbReference type="RefSeq" id="WP_090649436.1">
    <property type="nucleotide sequence ID" value="NZ_CBCRYE010000003.1"/>
</dbReference>
<feature type="domain" description="DUF218" evidence="2">
    <location>
        <begin position="39"/>
        <end position="163"/>
    </location>
</feature>
<dbReference type="PANTHER" id="PTHR30336:SF4">
    <property type="entry name" value="ENVELOPE BIOGENESIS FACTOR ELYC"/>
    <property type="match status" value="1"/>
</dbReference>
<dbReference type="GO" id="GO:0000270">
    <property type="term" value="P:peptidoglycan metabolic process"/>
    <property type="evidence" value="ECO:0007669"/>
    <property type="project" value="TreeGrafter"/>
</dbReference>
<dbReference type="EMBL" id="FMTS01000005">
    <property type="protein sequence ID" value="SCW72129.1"/>
    <property type="molecule type" value="Genomic_DNA"/>
</dbReference>
<evidence type="ECO:0000259" key="2">
    <source>
        <dbReference type="Pfam" id="PF02698"/>
    </source>
</evidence>
<protein>
    <submittedName>
        <fullName evidence="3">Uncharacterized SAM-binding protein YcdF, DUF218 family</fullName>
    </submittedName>
</protein>
<dbReference type="OrthoDB" id="9812311at2"/>
<dbReference type="CDD" id="cd06259">
    <property type="entry name" value="YdcF-like"/>
    <property type="match status" value="1"/>
</dbReference>
<dbReference type="InterPro" id="IPR003848">
    <property type="entry name" value="DUF218"/>
</dbReference>
<sequence length="220" mass="24086">MRTLIALFVVILLWTAGLFAFADRVIDSTPAVEPAEPADAIVVLTGASDLRLKAGMRLLERRKGARMFISGVNPEVKRPELMAVTEGSKRLYECCVDLGYQAENTVGNAHEIADWARGHDFYTLIVVTSDYHMPRSLLELKADMPGATLIPYPVATPDLDARGWWKSRKGQRIIVLEYCKYMAILGRDAILSISRKFGDKGGAPEPKAGTEDAMAASSAS</sequence>
<evidence type="ECO:0000256" key="1">
    <source>
        <dbReference type="SAM" id="MobiDB-lite"/>
    </source>
</evidence>
<dbReference type="InterPro" id="IPR051599">
    <property type="entry name" value="Cell_Envelope_Assoc"/>
</dbReference>
<dbReference type="GO" id="GO:0043164">
    <property type="term" value="P:Gram-negative-bacterium-type cell wall biogenesis"/>
    <property type="evidence" value="ECO:0007669"/>
    <property type="project" value="TreeGrafter"/>
</dbReference>
<gene>
    <name evidence="3" type="ORF">SAMN02927928_2897</name>
</gene>
<accession>A0A1G4SV14</accession>
<dbReference type="PANTHER" id="PTHR30336">
    <property type="entry name" value="INNER MEMBRANE PROTEIN, PROBABLE PERMEASE"/>
    <property type="match status" value="1"/>
</dbReference>
<keyword evidence="4" id="KW-1185">Reference proteome</keyword>
<dbReference type="Proteomes" id="UP000199150">
    <property type="component" value="Unassembled WGS sequence"/>
</dbReference>
<name>A0A1G4SV14_9CAUL</name>
<dbReference type="GO" id="GO:0005886">
    <property type="term" value="C:plasma membrane"/>
    <property type="evidence" value="ECO:0007669"/>
    <property type="project" value="TreeGrafter"/>
</dbReference>
<dbReference type="AlphaFoldDB" id="A0A1G4SV14"/>
<feature type="region of interest" description="Disordered" evidence="1">
    <location>
        <begin position="200"/>
        <end position="220"/>
    </location>
</feature>
<proteinExistence type="predicted"/>
<reference evidence="4" key="1">
    <citation type="submission" date="2016-10" db="EMBL/GenBank/DDBJ databases">
        <authorList>
            <person name="Varghese N."/>
            <person name="Submissions S."/>
        </authorList>
    </citation>
    <scope>NUCLEOTIDE SEQUENCE [LARGE SCALE GENOMIC DNA]</scope>
    <source>
        <strain evidence="4">CGMCC 1.3431</strain>
    </source>
</reference>
<organism evidence="3 4">
    <name type="scientific">Asticcacaulis taihuensis</name>
    <dbReference type="NCBI Taxonomy" id="260084"/>
    <lineage>
        <taxon>Bacteria</taxon>
        <taxon>Pseudomonadati</taxon>
        <taxon>Pseudomonadota</taxon>
        <taxon>Alphaproteobacteria</taxon>
        <taxon>Caulobacterales</taxon>
        <taxon>Caulobacteraceae</taxon>
        <taxon>Asticcacaulis</taxon>
    </lineage>
</organism>